<accession>A0AAW3MXR9</accession>
<name>A0AAW3MXR9_9BURK</name>
<evidence type="ECO:0000259" key="1">
    <source>
        <dbReference type="SMART" id="SM00471"/>
    </source>
</evidence>
<dbReference type="SMART" id="SM00471">
    <property type="entry name" value="HDc"/>
    <property type="match status" value="1"/>
</dbReference>
<dbReference type="InterPro" id="IPR003607">
    <property type="entry name" value="HD/PDEase_dom"/>
</dbReference>
<reference evidence="2 3" key="1">
    <citation type="submission" date="2015-11" db="EMBL/GenBank/DDBJ databases">
        <title>Expanding the genomic diversity of Burkholderia species for the development of highly accurate diagnostics.</title>
        <authorList>
            <person name="Sahl J."/>
            <person name="Keim P."/>
            <person name="Wagner D."/>
        </authorList>
    </citation>
    <scope>NUCLEOTIDE SEQUENCE [LARGE SCALE GENOMIC DNA]</scope>
    <source>
        <strain evidence="2 3">MSMB1808WGS</strain>
    </source>
</reference>
<dbReference type="Proteomes" id="UP000056453">
    <property type="component" value="Unassembled WGS sequence"/>
</dbReference>
<comment type="caution">
    <text evidence="2">The sequence shown here is derived from an EMBL/GenBank/DDBJ whole genome shotgun (WGS) entry which is preliminary data.</text>
</comment>
<evidence type="ECO:0000313" key="3">
    <source>
        <dbReference type="Proteomes" id="UP000056453"/>
    </source>
</evidence>
<evidence type="ECO:0000313" key="2">
    <source>
        <dbReference type="EMBL" id="KVP98345.1"/>
    </source>
</evidence>
<sequence length="201" mass="21928">MYILTRSARQFSFVNPHPSMVVLDDVAHALSHINRFTGHTSYAYSVAQHSVAVSRYLERTGAPLKVQLAGLLHDAHEAYFGDIAAPLKAFLKVGDVEDRIQVVVATAFGLTLEDLHDRRVKLADLTALAVEATALMPPDTEDWPCLAPVTPAMCALMPTPYKVPPEVAKALFLNRYQELRARMGAAGTVELVGDACDAPLY</sequence>
<dbReference type="RefSeq" id="WP_059925581.1">
    <property type="nucleotide sequence ID" value="NZ_LPBG01000047.1"/>
</dbReference>
<dbReference type="Gene3D" id="1.10.3210.10">
    <property type="entry name" value="Hypothetical protein af1432"/>
    <property type="match status" value="1"/>
</dbReference>
<dbReference type="EMBL" id="LPBJ01000047">
    <property type="protein sequence ID" value="KVP98345.1"/>
    <property type="molecule type" value="Genomic_DNA"/>
</dbReference>
<gene>
    <name evidence="2" type="ORF">WJ96_07445</name>
</gene>
<dbReference type="AlphaFoldDB" id="A0AAW3MXR9"/>
<protein>
    <recommendedName>
        <fullName evidence="1">HD/PDEase domain-containing protein</fullName>
    </recommendedName>
</protein>
<organism evidence="2 3">
    <name type="scientific">Burkholderia ubonensis</name>
    <dbReference type="NCBI Taxonomy" id="101571"/>
    <lineage>
        <taxon>Bacteria</taxon>
        <taxon>Pseudomonadati</taxon>
        <taxon>Pseudomonadota</taxon>
        <taxon>Betaproteobacteria</taxon>
        <taxon>Burkholderiales</taxon>
        <taxon>Burkholderiaceae</taxon>
        <taxon>Burkholderia</taxon>
        <taxon>Burkholderia cepacia complex</taxon>
    </lineage>
</organism>
<keyword evidence="3" id="KW-1185">Reference proteome</keyword>
<feature type="domain" description="HD/PDEase" evidence="1">
    <location>
        <begin position="42"/>
        <end position="138"/>
    </location>
</feature>
<dbReference type="SUPFAM" id="SSF109604">
    <property type="entry name" value="HD-domain/PDEase-like"/>
    <property type="match status" value="1"/>
</dbReference>
<proteinExistence type="predicted"/>